<gene>
    <name evidence="2" type="ORF">CUNI_LOCUS2141</name>
</gene>
<sequence>TVNIVALVGIISMCGIACNVVNILVFCKQGFSETTNISYTALASSDLLSLMISLCLSIFWNPLLLNSRLPIVFLDIQTVFLVLPYACFSKITGLVTAFATFERCLCVVWPLK</sequence>
<evidence type="ECO:0008006" key="4">
    <source>
        <dbReference type="Google" id="ProtNLM"/>
    </source>
</evidence>
<proteinExistence type="predicted"/>
<organism evidence="2 3">
    <name type="scientific">Candidula unifasciata</name>
    <dbReference type="NCBI Taxonomy" id="100452"/>
    <lineage>
        <taxon>Eukaryota</taxon>
        <taxon>Metazoa</taxon>
        <taxon>Spiralia</taxon>
        <taxon>Lophotrochozoa</taxon>
        <taxon>Mollusca</taxon>
        <taxon>Gastropoda</taxon>
        <taxon>Heterobranchia</taxon>
        <taxon>Euthyneura</taxon>
        <taxon>Panpulmonata</taxon>
        <taxon>Eupulmonata</taxon>
        <taxon>Stylommatophora</taxon>
        <taxon>Helicina</taxon>
        <taxon>Helicoidea</taxon>
        <taxon>Geomitridae</taxon>
        <taxon>Candidula</taxon>
    </lineage>
</organism>
<keyword evidence="1" id="KW-1133">Transmembrane helix</keyword>
<keyword evidence="3" id="KW-1185">Reference proteome</keyword>
<accession>A0A8S3YHB5</accession>
<evidence type="ECO:0000256" key="1">
    <source>
        <dbReference type="SAM" id="Phobius"/>
    </source>
</evidence>
<comment type="caution">
    <text evidence="2">The sequence shown here is derived from an EMBL/GenBank/DDBJ whole genome shotgun (WGS) entry which is preliminary data.</text>
</comment>
<feature type="transmembrane region" description="Helical" evidence="1">
    <location>
        <begin position="39"/>
        <end position="63"/>
    </location>
</feature>
<evidence type="ECO:0000313" key="2">
    <source>
        <dbReference type="EMBL" id="CAG5116583.1"/>
    </source>
</evidence>
<feature type="transmembrane region" description="Helical" evidence="1">
    <location>
        <begin position="6"/>
        <end position="27"/>
    </location>
</feature>
<dbReference type="EMBL" id="CAJHNH020000271">
    <property type="protein sequence ID" value="CAG5116583.1"/>
    <property type="molecule type" value="Genomic_DNA"/>
</dbReference>
<dbReference type="Gene3D" id="1.20.1070.10">
    <property type="entry name" value="Rhodopsin 7-helix transmembrane proteins"/>
    <property type="match status" value="1"/>
</dbReference>
<dbReference type="Proteomes" id="UP000678393">
    <property type="component" value="Unassembled WGS sequence"/>
</dbReference>
<name>A0A8S3YHB5_9EUPU</name>
<keyword evidence="1" id="KW-0472">Membrane</keyword>
<evidence type="ECO:0000313" key="3">
    <source>
        <dbReference type="Proteomes" id="UP000678393"/>
    </source>
</evidence>
<dbReference type="OrthoDB" id="6081814at2759"/>
<feature type="non-terminal residue" evidence="2">
    <location>
        <position position="1"/>
    </location>
</feature>
<protein>
    <recommendedName>
        <fullName evidence="4">G-protein coupled receptors family 1 profile domain-containing protein</fullName>
    </recommendedName>
</protein>
<keyword evidence="1" id="KW-0812">Transmembrane</keyword>
<reference evidence="2" key="1">
    <citation type="submission" date="2021-04" db="EMBL/GenBank/DDBJ databases">
        <authorList>
            <consortium name="Molecular Ecology Group"/>
        </authorList>
    </citation>
    <scope>NUCLEOTIDE SEQUENCE</scope>
</reference>
<feature type="transmembrane region" description="Helical" evidence="1">
    <location>
        <begin position="69"/>
        <end position="88"/>
    </location>
</feature>
<dbReference type="AlphaFoldDB" id="A0A8S3YHB5"/>
<feature type="non-terminal residue" evidence="2">
    <location>
        <position position="112"/>
    </location>
</feature>